<dbReference type="NCBIfam" id="TIGR02914">
    <property type="entry name" value="EpsI_fam"/>
    <property type="match status" value="1"/>
</dbReference>
<dbReference type="NCBIfam" id="TIGR04178">
    <property type="entry name" value="exo_archaeo"/>
    <property type="match status" value="1"/>
</dbReference>
<dbReference type="InterPro" id="IPR013426">
    <property type="entry name" value="EpsH-like"/>
</dbReference>
<feature type="transmembrane region" description="Helical" evidence="8">
    <location>
        <begin position="263"/>
        <end position="284"/>
    </location>
</feature>
<feature type="transmembrane region" description="Helical" evidence="8">
    <location>
        <begin position="56"/>
        <end position="72"/>
    </location>
</feature>
<keyword evidence="2" id="KW-1003">Cell membrane</keyword>
<feature type="transmembrane region" description="Helical" evidence="8">
    <location>
        <begin position="315"/>
        <end position="334"/>
    </location>
</feature>
<sequence>MQLEALTPQRAALAERIAPVWRKPLLQLALAWVGMFALFAADWAAMVQLWWDSSTYNHILVVPAIIAWLVWQRAHQLARIAPQAWWPGLLLLFGSLFVWLLGDISGTATASQLGAVTSLQAATIAVLGPRVAWALLFPLFYGFFLVPVGDELVPALQMITAEITIALTHASGIPALIDGVFIDTPVGLFEVAEACSGVKFLVAMVALGTLVAHVCYRSWTRRALFMVAAIVLPILANGVRAWGTIYIAQSQGVDFAAGFDHIFYGWIFFALVMAALLGMGWRFFDRGFDEEFIDGEAIAGAAWPARFERWSGSGWPVLAGLALLALTMLGWAHAARSVEADMPQVIDLPEVPGWTRVNPAQSHTWLPHTTGADHKLIASYADEEGRVVDVVYALYAAQEDGREATGFGEGALPSDTDWRWLSDAPPVEGAIGDRLQALGTYQRVAYTWYRHGDWIGSSRARLKLANMADRLLFAPRPTIMLIISAEDTESQHAEDTLAAFRQSTAPLPEWMDAIALLD</sequence>
<dbReference type="InterPro" id="IPR019127">
    <property type="entry name" value="Exosortase"/>
</dbReference>
<evidence type="ECO:0000256" key="6">
    <source>
        <dbReference type="ARBA" id="ARBA00022989"/>
    </source>
</evidence>
<dbReference type="Pfam" id="PF11984">
    <property type="entry name" value="DUF3485"/>
    <property type="match status" value="1"/>
</dbReference>
<proteinExistence type="predicted"/>
<feature type="transmembrane region" description="Helical" evidence="8">
    <location>
        <begin position="197"/>
        <end position="216"/>
    </location>
</feature>
<dbReference type="GO" id="GO:0016787">
    <property type="term" value="F:hydrolase activity"/>
    <property type="evidence" value="ECO:0007669"/>
    <property type="project" value="UniProtKB-KW"/>
</dbReference>
<keyword evidence="5 10" id="KW-0378">Hydrolase</keyword>
<keyword evidence="3" id="KW-0645">Protease</keyword>
<comment type="caution">
    <text evidence="10">The sequence shown here is derived from an EMBL/GenBank/DDBJ whole genome shotgun (WGS) entry which is preliminary data.</text>
</comment>
<organism evidence="10 11">
    <name type="scientific">Aurantiacibacter gilvus</name>
    <dbReference type="NCBI Taxonomy" id="3139141"/>
    <lineage>
        <taxon>Bacteria</taxon>
        <taxon>Pseudomonadati</taxon>
        <taxon>Pseudomonadota</taxon>
        <taxon>Alphaproteobacteria</taxon>
        <taxon>Sphingomonadales</taxon>
        <taxon>Erythrobacteraceae</taxon>
        <taxon>Aurantiacibacter</taxon>
    </lineage>
</organism>
<reference evidence="10 11" key="1">
    <citation type="submission" date="2024-04" db="EMBL/GenBank/DDBJ databases">
        <title>Aurantiacibacter sp. DGU6 16S ribosomal RNA gene Genome sequencing and assembly.</title>
        <authorList>
            <person name="Park S."/>
        </authorList>
    </citation>
    <scope>NUCLEOTIDE SEQUENCE [LARGE SCALE GENOMIC DNA]</scope>
    <source>
        <strain evidence="10 11">DGU6</strain>
    </source>
</reference>
<dbReference type="Proteomes" id="UP001497045">
    <property type="component" value="Unassembled WGS sequence"/>
</dbReference>
<feature type="transmembrane region" description="Helical" evidence="8">
    <location>
        <begin position="223"/>
        <end position="243"/>
    </location>
</feature>
<name>A0ABU9ICK0_9SPHN</name>
<feature type="transmembrane region" description="Helical" evidence="8">
    <location>
        <begin position="122"/>
        <end position="146"/>
    </location>
</feature>
<feature type="transmembrane region" description="Helical" evidence="8">
    <location>
        <begin position="84"/>
        <end position="102"/>
    </location>
</feature>
<dbReference type="NCBIfam" id="TIGR03109">
    <property type="entry name" value="exosort_XrtA"/>
    <property type="match status" value="1"/>
</dbReference>
<keyword evidence="4 8" id="KW-0812">Transmembrane</keyword>
<evidence type="ECO:0000256" key="2">
    <source>
        <dbReference type="ARBA" id="ARBA00022475"/>
    </source>
</evidence>
<evidence type="ECO:0000259" key="9">
    <source>
        <dbReference type="Pfam" id="PF11984"/>
    </source>
</evidence>
<protein>
    <submittedName>
        <fullName evidence="10">Exosortase A</fullName>
        <ecNumber evidence="10">3.4.22.-</ecNumber>
    </submittedName>
</protein>
<feature type="transmembrane region" description="Helical" evidence="8">
    <location>
        <begin position="158"/>
        <end position="177"/>
    </location>
</feature>
<evidence type="ECO:0000313" key="11">
    <source>
        <dbReference type="Proteomes" id="UP001497045"/>
    </source>
</evidence>
<comment type="subcellular location">
    <subcellularLocation>
        <location evidence="1">Cell membrane</location>
        <topology evidence="1">Multi-pass membrane protein</topology>
    </subcellularLocation>
</comment>
<dbReference type="EC" id="3.4.22.-" evidence="10"/>
<evidence type="ECO:0000256" key="8">
    <source>
        <dbReference type="SAM" id="Phobius"/>
    </source>
</evidence>
<accession>A0ABU9ICK0</accession>
<evidence type="ECO:0000313" key="10">
    <source>
        <dbReference type="EMBL" id="MEL1250140.1"/>
    </source>
</evidence>
<dbReference type="EMBL" id="JBBYHV010000001">
    <property type="protein sequence ID" value="MEL1250140.1"/>
    <property type="molecule type" value="Genomic_DNA"/>
</dbReference>
<feature type="domain" description="Methanolan biosynthesis EpsI" evidence="9">
    <location>
        <begin position="318"/>
        <end position="506"/>
    </location>
</feature>
<dbReference type="InterPro" id="IPR017540">
    <property type="entry name" value="Exosortase-1"/>
</dbReference>
<dbReference type="RefSeq" id="WP_341672658.1">
    <property type="nucleotide sequence ID" value="NZ_JBBYHV010000001.1"/>
</dbReference>
<keyword evidence="11" id="KW-1185">Reference proteome</keyword>
<evidence type="ECO:0000256" key="1">
    <source>
        <dbReference type="ARBA" id="ARBA00004651"/>
    </source>
</evidence>
<evidence type="ECO:0000256" key="7">
    <source>
        <dbReference type="ARBA" id="ARBA00023136"/>
    </source>
</evidence>
<dbReference type="Pfam" id="PF09721">
    <property type="entry name" value="Exosortase_EpsH"/>
    <property type="match status" value="1"/>
</dbReference>
<evidence type="ECO:0000256" key="3">
    <source>
        <dbReference type="ARBA" id="ARBA00022670"/>
    </source>
</evidence>
<evidence type="ECO:0000256" key="4">
    <source>
        <dbReference type="ARBA" id="ARBA00022692"/>
    </source>
</evidence>
<dbReference type="NCBIfam" id="TIGR02602">
    <property type="entry name" value="8TM_EpsH"/>
    <property type="match status" value="1"/>
</dbReference>
<dbReference type="InterPro" id="IPR014263">
    <property type="entry name" value="Methanolan_biosynth_EpsI"/>
</dbReference>
<gene>
    <name evidence="10" type="primary">xrtA</name>
    <name evidence="10" type="ORF">AAEO60_05605</name>
</gene>
<feature type="transmembrane region" description="Helical" evidence="8">
    <location>
        <begin position="25"/>
        <end position="50"/>
    </location>
</feature>
<evidence type="ECO:0000256" key="5">
    <source>
        <dbReference type="ARBA" id="ARBA00022801"/>
    </source>
</evidence>
<keyword evidence="6 8" id="KW-1133">Transmembrane helix</keyword>
<keyword evidence="7 8" id="KW-0472">Membrane</keyword>
<dbReference type="InterPro" id="IPR026392">
    <property type="entry name" value="Exo/Archaeosortase_dom"/>
</dbReference>